<reference evidence="1 2" key="1">
    <citation type="journal article" date="2016" name="Genome Announc.">
        <title>Draft Genome Sequence of the Thermotolerant Cyanobacterium Desertifilum sp. IPPAS B-1220.</title>
        <authorList>
            <person name="Mironov K.S."/>
            <person name="Sinetova M.A."/>
            <person name="Bolatkhan K."/>
            <person name="Zayadan B.K."/>
            <person name="Ustinova V.V."/>
            <person name="Kupriyanova E.V."/>
            <person name="Skrypnik A.N."/>
            <person name="Gogoleva N.E."/>
            <person name="Gogolev Y.V."/>
            <person name="Los D.A."/>
        </authorList>
    </citation>
    <scope>NUCLEOTIDE SEQUENCE [LARGE SCALE GENOMIC DNA]</scope>
    <source>
        <strain evidence="1 2">IPPAS B-1220</strain>
    </source>
</reference>
<dbReference type="EMBL" id="CP182909">
    <property type="protein sequence ID" value="XPM67085.1"/>
    <property type="molecule type" value="Genomic_DNA"/>
</dbReference>
<evidence type="ECO:0000313" key="2">
    <source>
        <dbReference type="Proteomes" id="UP000095472"/>
    </source>
</evidence>
<dbReference type="Proteomes" id="UP000095472">
    <property type="component" value="Chromosome"/>
</dbReference>
<proteinExistence type="predicted"/>
<protein>
    <submittedName>
        <fullName evidence="1">PEP-binding protein</fullName>
    </submittedName>
</protein>
<organism evidence="1 2">
    <name type="scientific">Desertifilum tharense IPPAS B-1220</name>
    <dbReference type="NCBI Taxonomy" id="1781255"/>
    <lineage>
        <taxon>Bacteria</taxon>
        <taxon>Bacillati</taxon>
        <taxon>Cyanobacteriota</taxon>
        <taxon>Cyanophyceae</taxon>
        <taxon>Desertifilales</taxon>
        <taxon>Desertifilaceae</taxon>
        <taxon>Desertifilum</taxon>
    </lineage>
</organism>
<name>A0ACD5H1D2_9CYAN</name>
<sequence length="43" mass="4732">MISTLEDIRSAKKLAEEVRLEVGADPVDIGMMIEVPSAVMMVR</sequence>
<evidence type="ECO:0000313" key="1">
    <source>
        <dbReference type="EMBL" id="XPM67085.1"/>
    </source>
</evidence>
<gene>
    <name evidence="1" type="ORF">BH720_009420</name>
</gene>
<keyword evidence="2" id="KW-1185">Reference proteome</keyword>
<accession>A0ACD5H1D2</accession>